<comment type="similarity">
    <text evidence="1">Belongs to the UPF0381 family.</text>
</comment>
<dbReference type="PANTHER" id="PTHR38769">
    <property type="entry name" value="UPF0381 PROTEIN YFCZ-RELATED"/>
    <property type="match status" value="1"/>
</dbReference>
<dbReference type="RefSeq" id="WP_162855981.1">
    <property type="nucleotide sequence ID" value="NZ_CP038145.1"/>
</dbReference>
<dbReference type="Gene3D" id="3.30.70.860">
    <property type="match status" value="1"/>
</dbReference>
<dbReference type="InterPro" id="IPR005272">
    <property type="entry name" value="DUF406"/>
</dbReference>
<keyword evidence="3" id="KW-1185">Reference proteome</keyword>
<dbReference type="PANTHER" id="PTHR38769:SF1">
    <property type="entry name" value="UPF0381 PROTEIN YFCZ-RELATED"/>
    <property type="match status" value="1"/>
</dbReference>
<dbReference type="Proteomes" id="UP000294444">
    <property type="component" value="Chromosome"/>
</dbReference>
<accession>A0A4P7CDY3</accession>
<proteinExistence type="inferred from homology"/>
<organism evidence="2 3">
    <name type="scientific">Actinobacillus indolicus</name>
    <dbReference type="NCBI Taxonomy" id="51049"/>
    <lineage>
        <taxon>Bacteria</taxon>
        <taxon>Pseudomonadati</taxon>
        <taxon>Pseudomonadota</taxon>
        <taxon>Gammaproteobacteria</taxon>
        <taxon>Pasteurellales</taxon>
        <taxon>Pasteurellaceae</taxon>
        <taxon>Actinobacillus</taxon>
    </lineage>
</organism>
<dbReference type="EMBL" id="CP038145">
    <property type="protein sequence ID" value="QBQ63016.1"/>
    <property type="molecule type" value="Genomic_DNA"/>
</dbReference>
<dbReference type="NCBIfam" id="TIGR00743">
    <property type="entry name" value="DUF406 family protein"/>
    <property type="match status" value="1"/>
</dbReference>
<evidence type="ECO:0000313" key="3">
    <source>
        <dbReference type="Proteomes" id="UP000294444"/>
    </source>
</evidence>
<evidence type="ECO:0000313" key="2">
    <source>
        <dbReference type="EMBL" id="QBQ63016.1"/>
    </source>
</evidence>
<evidence type="ECO:0000256" key="1">
    <source>
        <dbReference type="ARBA" id="ARBA00006201"/>
    </source>
</evidence>
<dbReference type="GO" id="GO:0005829">
    <property type="term" value="C:cytosol"/>
    <property type="evidence" value="ECO:0007669"/>
    <property type="project" value="TreeGrafter"/>
</dbReference>
<dbReference type="KEGG" id="aio:EXH44_01605"/>
<reference evidence="2 3" key="1">
    <citation type="submission" date="2019-03" db="EMBL/GenBank/DDBJ databases">
        <authorList>
            <person name="Che Y."/>
            <person name="Zhou L."/>
        </authorList>
    </citation>
    <scope>NUCLEOTIDE SEQUENCE [LARGE SCALE GENOMIC DNA]</scope>
    <source>
        <strain evidence="2 3">AIFJ1607</strain>
    </source>
</reference>
<name>A0A4P7CDY3_9PAST</name>
<gene>
    <name evidence="2" type="ORF">EXH44_01605</name>
</gene>
<dbReference type="Pfam" id="PF04175">
    <property type="entry name" value="DUF406"/>
    <property type="match status" value="1"/>
</dbReference>
<protein>
    <submittedName>
        <fullName evidence="2">DUF406 family protein</fullName>
    </submittedName>
</protein>
<dbReference type="AlphaFoldDB" id="A0A4P7CDY3"/>
<sequence>MVDKANETAACCCVDVGSIIDNSNCIAEISQIYSTEAEAKDALDYFISKARAAESEPCQITSEIKSTEVGFQLDAKFTFSYQVETMIFQLSVR</sequence>
<dbReference type="InterPro" id="IPR035571">
    <property type="entry name" value="UPF0234-like_C"/>
</dbReference>